<feature type="region of interest" description="Disordered" evidence="1">
    <location>
        <begin position="322"/>
        <end position="357"/>
    </location>
</feature>
<dbReference type="Proteomes" id="UP001497482">
    <property type="component" value="Chromosome 2"/>
</dbReference>
<dbReference type="EMBL" id="OZ035824">
    <property type="protein sequence ID" value="CAL1592330.1"/>
    <property type="molecule type" value="Genomic_DNA"/>
</dbReference>
<organism evidence="2 3">
    <name type="scientific">Knipowitschia caucasica</name>
    <name type="common">Caucasian dwarf goby</name>
    <name type="synonym">Pomatoschistus caucasicus</name>
    <dbReference type="NCBI Taxonomy" id="637954"/>
    <lineage>
        <taxon>Eukaryota</taxon>
        <taxon>Metazoa</taxon>
        <taxon>Chordata</taxon>
        <taxon>Craniata</taxon>
        <taxon>Vertebrata</taxon>
        <taxon>Euteleostomi</taxon>
        <taxon>Actinopterygii</taxon>
        <taxon>Neopterygii</taxon>
        <taxon>Teleostei</taxon>
        <taxon>Neoteleostei</taxon>
        <taxon>Acanthomorphata</taxon>
        <taxon>Gobiaria</taxon>
        <taxon>Gobiiformes</taxon>
        <taxon>Gobioidei</taxon>
        <taxon>Gobiidae</taxon>
        <taxon>Gobiinae</taxon>
        <taxon>Knipowitschia</taxon>
    </lineage>
</organism>
<gene>
    <name evidence="2" type="ORF">KC01_LOCUS21591</name>
</gene>
<protein>
    <submittedName>
        <fullName evidence="2">Uncharacterized protein</fullName>
    </submittedName>
</protein>
<evidence type="ECO:0000313" key="2">
    <source>
        <dbReference type="EMBL" id="CAL1592330.1"/>
    </source>
</evidence>
<keyword evidence="3" id="KW-1185">Reference proteome</keyword>
<sequence>MAHRLSAEGLRRACLHIRLATERAQRERQSYGAVLAARQSWDSWPDVCTPERAEQASLLLQSEDHEHKVEALSQTPQQALLQLLVLTQEQERRQLMALLHTLRQEEIQGPSCTQQGPKEGTSTAEEGVITKVQPFIWVGGGRDLRADCVRKLQLIHSHLKSQGQSQPRTQDCGQVLLMDLLRLQDVQASVLLSVLLDMSPDALPSLLEDWRCSLQAQCESNLHQLLSSAQPETAAEQSSSVTSAGQWCSSVTSEEEQRSSVGAPAAEASAQHDLCADCGATIVALPYLEVLGASDISVDPNTAEEEPEEPQASLITMAWSKPYGLDYPDQGEEGQKESNESEQQQTQCGTDTGDELQDHHTQLKVTKCEENTVQVLVPDDLLTSSPNSSCSDDVAVRVEDEEAEGKDPLTTAAPLLQETRPEMVCFGDREQAMSVADREQAVRSLVDLQRRVEQRQQRDRQRQLLKVQERLSIIQSRKAEEEQLGLKDRLKLLTHDLAQEDLQQQKALVKERLDQLRRERSCILMSKRDKNTAGFKELLGPAGLHHIKIKEDAD</sequence>
<dbReference type="AlphaFoldDB" id="A0AAV2KTQ2"/>
<evidence type="ECO:0000313" key="3">
    <source>
        <dbReference type="Proteomes" id="UP001497482"/>
    </source>
</evidence>
<feature type="region of interest" description="Disordered" evidence="1">
    <location>
        <begin position="246"/>
        <end position="265"/>
    </location>
</feature>
<name>A0AAV2KTQ2_KNICA</name>
<evidence type="ECO:0000256" key="1">
    <source>
        <dbReference type="SAM" id="MobiDB-lite"/>
    </source>
</evidence>
<accession>A0AAV2KTQ2</accession>
<proteinExistence type="predicted"/>
<reference evidence="2 3" key="1">
    <citation type="submission" date="2024-04" db="EMBL/GenBank/DDBJ databases">
        <authorList>
            <person name="Waldvogel A.-M."/>
            <person name="Schoenle A."/>
        </authorList>
    </citation>
    <scope>NUCLEOTIDE SEQUENCE [LARGE SCALE GENOMIC DNA]</scope>
</reference>